<dbReference type="GO" id="GO:0005886">
    <property type="term" value="C:plasma membrane"/>
    <property type="evidence" value="ECO:0007669"/>
    <property type="project" value="TreeGrafter"/>
</dbReference>
<evidence type="ECO:0000256" key="3">
    <source>
        <dbReference type="ARBA" id="ARBA00022490"/>
    </source>
</evidence>
<dbReference type="InterPro" id="IPR001452">
    <property type="entry name" value="SH3_domain"/>
</dbReference>
<feature type="compositionally biased region" description="Low complexity" evidence="8">
    <location>
        <begin position="158"/>
        <end position="170"/>
    </location>
</feature>
<dbReference type="InterPro" id="IPR027357">
    <property type="entry name" value="DOCKER_dom"/>
</dbReference>
<feature type="domain" description="C2 DOCK-type" evidence="10">
    <location>
        <begin position="652"/>
        <end position="828"/>
    </location>
</feature>
<keyword evidence="5" id="KW-0344">Guanine-nucleotide releasing factor</keyword>
<dbReference type="Pfam" id="PF16172">
    <property type="entry name" value="DOCK_N"/>
    <property type="match status" value="1"/>
</dbReference>
<dbReference type="Gene3D" id="1.20.1270.350">
    <property type="entry name" value="Dedicator of cytokinesis N-terminal subdomain"/>
    <property type="match status" value="1"/>
</dbReference>
<dbReference type="PROSITE" id="PS51651">
    <property type="entry name" value="DOCKER"/>
    <property type="match status" value="1"/>
</dbReference>
<dbReference type="PANTHER" id="PTHR45653:SF10">
    <property type="entry name" value="MYOBLAST CITY, ISOFORM B"/>
    <property type="match status" value="1"/>
</dbReference>
<reference evidence="12" key="1">
    <citation type="journal article" date="2020" name="Stud. Mycol.">
        <title>101 Dothideomycetes genomes: a test case for predicting lifestyles and emergence of pathogens.</title>
        <authorList>
            <person name="Haridas S."/>
            <person name="Albert R."/>
            <person name="Binder M."/>
            <person name="Bloem J."/>
            <person name="Labutti K."/>
            <person name="Salamov A."/>
            <person name="Andreopoulos B."/>
            <person name="Baker S."/>
            <person name="Barry K."/>
            <person name="Bills G."/>
            <person name="Bluhm B."/>
            <person name="Cannon C."/>
            <person name="Castanera R."/>
            <person name="Culley D."/>
            <person name="Daum C."/>
            <person name="Ezra D."/>
            <person name="Gonzalez J."/>
            <person name="Henrissat B."/>
            <person name="Kuo A."/>
            <person name="Liang C."/>
            <person name="Lipzen A."/>
            <person name="Lutzoni F."/>
            <person name="Magnuson J."/>
            <person name="Mondo S."/>
            <person name="Nolan M."/>
            <person name="Ohm R."/>
            <person name="Pangilinan J."/>
            <person name="Park H.-J."/>
            <person name="Ramirez L."/>
            <person name="Alfaro M."/>
            <person name="Sun H."/>
            <person name="Tritt A."/>
            <person name="Yoshinaga Y."/>
            <person name="Zwiers L.-H."/>
            <person name="Turgeon B."/>
            <person name="Goodwin S."/>
            <person name="Spatafora J."/>
            <person name="Crous P."/>
            <person name="Grigoriev I."/>
        </authorList>
    </citation>
    <scope>NUCLEOTIDE SEQUENCE</scope>
    <source>
        <strain evidence="12">CBS 109.77</strain>
    </source>
</reference>
<dbReference type="InterPro" id="IPR027007">
    <property type="entry name" value="C2_DOCK-type_domain"/>
</dbReference>
<comment type="subcellular location">
    <subcellularLocation>
        <location evidence="1">Cytoplasm</location>
    </subcellularLocation>
</comment>
<dbReference type="Gene3D" id="2.30.30.40">
    <property type="entry name" value="SH3 Domains"/>
    <property type="match status" value="1"/>
</dbReference>
<dbReference type="Pfam" id="PF06920">
    <property type="entry name" value="DHR-2_Lobe_A"/>
    <property type="match status" value="1"/>
</dbReference>
<evidence type="ECO:0000259" key="10">
    <source>
        <dbReference type="PROSITE" id="PS51650"/>
    </source>
</evidence>
<evidence type="ECO:0000256" key="2">
    <source>
        <dbReference type="ARBA" id="ARBA00022443"/>
    </source>
</evidence>
<dbReference type="GO" id="GO:0005737">
    <property type="term" value="C:cytoplasm"/>
    <property type="evidence" value="ECO:0007669"/>
    <property type="project" value="UniProtKB-SubCell"/>
</dbReference>
<feature type="region of interest" description="Disordered" evidence="8">
    <location>
        <begin position="1973"/>
        <end position="2088"/>
    </location>
</feature>
<evidence type="ECO:0000313" key="12">
    <source>
        <dbReference type="EMBL" id="KAF2787321.1"/>
    </source>
</evidence>
<dbReference type="InterPro" id="IPR042455">
    <property type="entry name" value="DOCK_N_sub1"/>
</dbReference>
<dbReference type="SUPFAM" id="SSF50044">
    <property type="entry name" value="SH3-domain"/>
    <property type="match status" value="1"/>
</dbReference>
<evidence type="ECO:0000256" key="7">
    <source>
        <dbReference type="PROSITE-ProRule" id="PRU00983"/>
    </source>
</evidence>
<dbReference type="InterPro" id="IPR032376">
    <property type="entry name" value="DOCK_N"/>
</dbReference>
<feature type="region of interest" description="Disordered" evidence="8">
    <location>
        <begin position="453"/>
        <end position="538"/>
    </location>
</feature>
<dbReference type="PROSITE" id="PS51650">
    <property type="entry name" value="C2_DOCK"/>
    <property type="match status" value="1"/>
</dbReference>
<dbReference type="Pfam" id="PF14429">
    <property type="entry name" value="DOCK-C2"/>
    <property type="match status" value="1"/>
</dbReference>
<comment type="similarity">
    <text evidence="7">Belongs to the DOCK family.</text>
</comment>
<keyword evidence="13" id="KW-1185">Reference proteome</keyword>
<dbReference type="PROSITE" id="PS50002">
    <property type="entry name" value="SH3"/>
    <property type="match status" value="1"/>
</dbReference>
<dbReference type="CDD" id="cd11684">
    <property type="entry name" value="DHR2_DOCK"/>
    <property type="match status" value="1"/>
</dbReference>
<dbReference type="Gene3D" id="1.25.40.410">
    <property type="match status" value="1"/>
</dbReference>
<dbReference type="Gene3D" id="2.60.40.150">
    <property type="entry name" value="C2 domain"/>
    <property type="match status" value="1"/>
</dbReference>
<dbReference type="InterPro" id="IPR016024">
    <property type="entry name" value="ARM-type_fold"/>
</dbReference>
<feature type="compositionally biased region" description="Polar residues" evidence="8">
    <location>
        <begin position="1915"/>
        <end position="1925"/>
    </location>
</feature>
<evidence type="ECO:0000259" key="9">
    <source>
        <dbReference type="PROSITE" id="PS50002"/>
    </source>
</evidence>
<dbReference type="GO" id="GO:0007264">
    <property type="term" value="P:small GTPase-mediated signal transduction"/>
    <property type="evidence" value="ECO:0007669"/>
    <property type="project" value="InterPro"/>
</dbReference>
<dbReference type="Proteomes" id="UP000799757">
    <property type="component" value="Unassembled WGS sequence"/>
</dbReference>
<feature type="region of interest" description="Disordered" evidence="8">
    <location>
        <begin position="1903"/>
        <end position="1934"/>
    </location>
</feature>
<gene>
    <name evidence="12" type="ORF">K505DRAFT_379671</name>
</gene>
<feature type="compositionally biased region" description="Basic and acidic residues" evidence="8">
    <location>
        <begin position="111"/>
        <end position="122"/>
    </location>
</feature>
<dbReference type="EMBL" id="MU002333">
    <property type="protein sequence ID" value="KAF2787321.1"/>
    <property type="molecule type" value="Genomic_DNA"/>
</dbReference>
<dbReference type="InterPro" id="IPR035892">
    <property type="entry name" value="C2_domain_sf"/>
</dbReference>
<dbReference type="Pfam" id="PF23554">
    <property type="entry name" value="TPR_DOCK"/>
    <property type="match status" value="1"/>
</dbReference>
<evidence type="ECO:0000313" key="13">
    <source>
        <dbReference type="Proteomes" id="UP000799757"/>
    </source>
</evidence>
<protein>
    <submittedName>
        <fullName evidence="12">Uncharacterized protein</fullName>
    </submittedName>
</protein>
<dbReference type="InterPro" id="IPR043161">
    <property type="entry name" value="DOCK_C_lobe_A"/>
</dbReference>
<dbReference type="GO" id="GO:0031267">
    <property type="term" value="F:small GTPase binding"/>
    <property type="evidence" value="ECO:0007669"/>
    <property type="project" value="TreeGrafter"/>
</dbReference>
<evidence type="ECO:0000256" key="4">
    <source>
        <dbReference type="ARBA" id="ARBA00022553"/>
    </source>
</evidence>
<feature type="compositionally biased region" description="Polar residues" evidence="8">
    <location>
        <begin position="453"/>
        <end position="480"/>
    </location>
</feature>
<keyword evidence="3" id="KW-0963">Cytoplasm</keyword>
<feature type="compositionally biased region" description="Polar residues" evidence="8">
    <location>
        <begin position="2024"/>
        <end position="2033"/>
    </location>
</feature>
<feature type="domain" description="DOCKER" evidence="11">
    <location>
        <begin position="1476"/>
        <end position="1887"/>
    </location>
</feature>
<dbReference type="CDD" id="cd08679">
    <property type="entry name" value="C2_DOCK180_related"/>
    <property type="match status" value="1"/>
</dbReference>
<feature type="region of interest" description="Disordered" evidence="8">
    <location>
        <begin position="98"/>
        <end position="186"/>
    </location>
</feature>
<dbReference type="GO" id="GO:0005085">
    <property type="term" value="F:guanyl-nucleotide exchange factor activity"/>
    <property type="evidence" value="ECO:0007669"/>
    <property type="project" value="UniProtKB-KW"/>
</dbReference>
<sequence length="2088" mass="232086">MPGWRPLPRIAFAVCVYPFQPSSPADLPLEIGDELYIIEQGGKDGAWYRGYLVAPPSLLAGLTSVKGQTLEARVFSGIFPRCCVEVREVLGEGKQAGTLADAPEKLPVSRGGHDEHGEHGEHATNGIITPTDSTGATPASAKGTAAQAKRTSRPDHVSALPSSASRPLSRQRSTKKRAASLGSQWTARSDHLQQLMLPLSPVSQTSHDPTAPRPPAPVPMLKIGDETPTSAQEPLVDEIASCLREWHSTKLHELLLARRYSSLDKMSALVQRLDTARRQLLHKVLTAKELEKVREMTVWDLVTGNKMLCGDVIVRSPSQRGRILTCDDSAIEITKLQSMMNLLDGRPVPHLDEHNLHHLFVNLKHVVGDVVQGAAQVSMHLSLKVPGSALKPLSEVYSFDLTSRDGTAVSLIGEKLKSLFVDFSSTDIGEGAGSGSSLYLVFKLLCNEPFRTGLTNSGQSSTPRESTSGIAPTLQPSQFGSIKGGRRSVMFGAKRKASNHSNLSAAEVRPPSVDQKQAQSNDGRPESAAAKLRTSSRDQKTIKRAVAVGVVRVDALMRAQSEVDQTITLWSPPTPSDEPSEEDIGWDDILTEIFPSPSGKYKKNAQISRITIHLKAFANPDAESLVESTPTLLHNIKQTRKIGFSGAPTKPRSDIYLTLVEPFLPKNAFLAHPKSGTVPLAQTSSMGNLQLTIEVRKSNGERIEGCIYPSSNSAGHTAWRTTAVERGEGWNLTVRLAIKTEDVPGSHIVMSIADAPGFPFALCWMPLWNQDAFIRDGEHSLSLYRYDEYTSSMIAGKGAYLGLPWSARKKDEQVMGPMSALHLRTYLCSTKYSQDPNLLGLLKWRDQAAGELVGLLRKFPFVPEIEIVKLLNEVFDALFEILVEYAGSDEYEDLVFNALVIVLGIVHDRRFKLGPLVDQYAKLRFNYPFATSCLVRSYTRLLANPVEPECSRRLRATFKVGRHVLKFIMNARQQQMEKEAGIGITSRQPTFTKDLQTIFKSLEALMKNTSPVLIGTKTILVQNFHTWLPELSPSMTPKEILELTSRFIESASVAQGKLILYKLLLINHLTALDIFKVPDTRRILLSSTVKWLAPHWGKVDTVTDQWKDQVRLCCSVVAAQVEELGQEACEYIPKLVESYRAIQATSRPAKKTLSLLFPTSYPFQSRPTTTQASFDEALVEISAVLAAMSSLPTIIHLDWPKEDIADFLFSALQVYISILDCEAFPSTWLSVHIYHHKATMRTLEKLSGIMIDSFLPHPDEADQFNTELWRTFFDALLKLVGSDALALETFPEQKRRAVWKIAGDVREHGADLLQRSWEAIGWETSAEDKKQYGLENMGGFQVQYVPGLVAPIVELCLSVHEGLRSVAIEVLQTMIVSEWTLSEDLALIQAEMIDCLDRLFKSKHLTEVVLQKHFIQELIDLFEPLAHDPDEPLFVAVKHLITTIDELLDLLVAVHSTEAAGEVFHIMDTLHLMEFLKDMQKEDIYIRYVHQLVELQANSQNFTEAGLALRLHAELYEWDPTTVVEPLFEPNFPAQSSFERKEQLYFQMINYYENGQSWDNALSTYTELATQYEHNVFDFAKLARAQHAMATIYESIAKGDRPNPRYFRVVYKGLGFPVGLRDKHFIFEGTPTDRLATFTDRMQQNHPAAQILTAGTEQDVEGQYLQIFPVSPQKDLMHPIYQRAKVTQSIRDYYLLSRPSHFTTASRRTASDGNSKEITVEKTVYTTAEAFPTILRRSEIVAVGTVTLTPLQTAIERTSRKAVELIAIEKKILEGEDSAMATLTQELNMAVDTAAETSIYNYHELLPRPRDSMASDDEDREAHREPNLLENALKVTLTDYALIIRRCLTLYSRPAQQATKADLTGRFEIAYAQELAALMPVNIGPMIRSPTNSWLPTAIASPLRSSPTFHPPGQANGTRVKSPSSERPARQDKKRLSLAFFKGGSINETSEQKSTKAELKAEKQATAEELLDAVSSAASSRSRSKDRSRNRLSLSFLAPTSPPVEALPAFPGQQSNQHSGSGSYAQSRSQSIDSRPETSTSKSVKSGKSDHQKKGSSVRKRLSILHIGKKSSKNSVKGRGVDDTLMEE</sequence>
<dbReference type="InterPro" id="IPR046769">
    <property type="entry name" value="DOCKER_Lobe_A"/>
</dbReference>
<evidence type="ECO:0000256" key="8">
    <source>
        <dbReference type="SAM" id="MobiDB-lite"/>
    </source>
</evidence>
<dbReference type="SMART" id="SM00326">
    <property type="entry name" value="SH3"/>
    <property type="match status" value="1"/>
</dbReference>
<evidence type="ECO:0000256" key="5">
    <source>
        <dbReference type="ARBA" id="ARBA00022658"/>
    </source>
</evidence>
<name>A0A6A6WTY5_9PLEO</name>
<organism evidence="12 13">
    <name type="scientific">Melanomma pulvis-pyrius CBS 109.77</name>
    <dbReference type="NCBI Taxonomy" id="1314802"/>
    <lineage>
        <taxon>Eukaryota</taxon>
        <taxon>Fungi</taxon>
        <taxon>Dikarya</taxon>
        <taxon>Ascomycota</taxon>
        <taxon>Pezizomycotina</taxon>
        <taxon>Dothideomycetes</taxon>
        <taxon>Pleosporomycetidae</taxon>
        <taxon>Pleosporales</taxon>
        <taxon>Melanommataceae</taxon>
        <taxon>Melanomma</taxon>
    </lineage>
</organism>
<dbReference type="PANTHER" id="PTHR45653">
    <property type="entry name" value="DEDICATOR OF CYTOKINESIS"/>
    <property type="match status" value="1"/>
</dbReference>
<evidence type="ECO:0000256" key="6">
    <source>
        <dbReference type="PROSITE-ProRule" id="PRU00192"/>
    </source>
</evidence>
<feature type="compositionally biased region" description="Low complexity" evidence="8">
    <location>
        <begin position="2012"/>
        <end position="2023"/>
    </location>
</feature>
<accession>A0A6A6WTY5</accession>
<dbReference type="OrthoDB" id="18896at2759"/>
<feature type="compositionally biased region" description="Polar residues" evidence="8">
    <location>
        <begin position="126"/>
        <end position="137"/>
    </location>
</feature>
<dbReference type="SUPFAM" id="SSF48371">
    <property type="entry name" value="ARM repeat"/>
    <property type="match status" value="1"/>
</dbReference>
<feature type="domain" description="SH3" evidence="9">
    <location>
        <begin position="8"/>
        <end position="89"/>
    </location>
</feature>
<keyword evidence="2 6" id="KW-0728">SH3 domain</keyword>
<dbReference type="InterPro" id="IPR056372">
    <property type="entry name" value="TPR_DOCK"/>
</dbReference>
<proteinExistence type="inferred from homology"/>
<dbReference type="InterPro" id="IPR036028">
    <property type="entry name" value="SH3-like_dom_sf"/>
</dbReference>
<evidence type="ECO:0000259" key="11">
    <source>
        <dbReference type="PROSITE" id="PS51651"/>
    </source>
</evidence>
<keyword evidence="4" id="KW-0597">Phosphoprotein</keyword>
<feature type="compositionally biased region" description="Basic residues" evidence="8">
    <location>
        <begin position="2054"/>
        <end position="2072"/>
    </location>
</feature>
<dbReference type="InterPro" id="IPR026791">
    <property type="entry name" value="DOCK"/>
</dbReference>
<evidence type="ECO:0000256" key="1">
    <source>
        <dbReference type="ARBA" id="ARBA00004496"/>
    </source>
</evidence>